<keyword evidence="3" id="KW-1185">Reference proteome</keyword>
<keyword evidence="2" id="KW-0378">Hydrolase</keyword>
<dbReference type="Proteomes" id="UP000242869">
    <property type="component" value="Unassembled WGS sequence"/>
</dbReference>
<evidence type="ECO:0000313" key="3">
    <source>
        <dbReference type="Proteomes" id="UP000242869"/>
    </source>
</evidence>
<dbReference type="EMBL" id="FOVE01000012">
    <property type="protein sequence ID" value="SFN58429.1"/>
    <property type="molecule type" value="Genomic_DNA"/>
</dbReference>
<dbReference type="InterPro" id="IPR001539">
    <property type="entry name" value="Peptidase_U32"/>
</dbReference>
<organism evidence="2 3">
    <name type="scientific">Formivibrio citricus</name>
    <dbReference type="NCBI Taxonomy" id="83765"/>
    <lineage>
        <taxon>Bacteria</taxon>
        <taxon>Pseudomonadati</taxon>
        <taxon>Pseudomonadota</taxon>
        <taxon>Betaproteobacteria</taxon>
        <taxon>Neisseriales</taxon>
        <taxon>Chitinibacteraceae</taxon>
        <taxon>Formivibrio</taxon>
    </lineage>
</organism>
<dbReference type="PROSITE" id="PS01276">
    <property type="entry name" value="PEPTIDASE_U32"/>
    <property type="match status" value="1"/>
</dbReference>
<accession>A0A1I5A8G8</accession>
<dbReference type="Pfam" id="PF01136">
    <property type="entry name" value="Peptidase_U32"/>
    <property type="match status" value="1"/>
</dbReference>
<proteinExistence type="predicted"/>
<gene>
    <name evidence="2" type="ORF">SAMN05660284_01840</name>
</gene>
<dbReference type="PANTHER" id="PTHR30217:SF10">
    <property type="entry name" value="23S RRNA 5-HYDROXYCYTIDINE C2501 SYNTHASE"/>
    <property type="match status" value="1"/>
</dbReference>
<dbReference type="InterPro" id="IPR020988">
    <property type="entry name" value="Pept_U32_collagenase"/>
</dbReference>
<dbReference type="InterPro" id="IPR051454">
    <property type="entry name" value="RNA/ubiquinone_mod_enzymes"/>
</dbReference>
<feature type="domain" description="Peptidase U32 collagenase" evidence="1">
    <location>
        <begin position="382"/>
        <end position="496"/>
    </location>
</feature>
<keyword evidence="2" id="KW-0645">Protease</keyword>
<dbReference type="AlphaFoldDB" id="A0A1I5A8G8"/>
<dbReference type="STRING" id="83765.SAMN05660284_01840"/>
<reference evidence="3" key="1">
    <citation type="submission" date="2016-10" db="EMBL/GenBank/DDBJ databases">
        <authorList>
            <person name="Varghese N."/>
            <person name="Submissions S."/>
        </authorList>
    </citation>
    <scope>NUCLEOTIDE SEQUENCE [LARGE SCALE GENOMIC DNA]</scope>
    <source>
        <strain evidence="3">DSM 6150</strain>
    </source>
</reference>
<dbReference type="GO" id="GO:0008233">
    <property type="term" value="F:peptidase activity"/>
    <property type="evidence" value="ECO:0007669"/>
    <property type="project" value="UniProtKB-KW"/>
</dbReference>
<dbReference type="GO" id="GO:0006508">
    <property type="term" value="P:proteolysis"/>
    <property type="evidence" value="ECO:0007669"/>
    <property type="project" value="UniProtKB-KW"/>
</dbReference>
<evidence type="ECO:0000313" key="2">
    <source>
        <dbReference type="EMBL" id="SFN58429.1"/>
    </source>
</evidence>
<dbReference type="SUPFAM" id="SSF51395">
    <property type="entry name" value="FMN-linked oxidoreductases"/>
    <property type="match status" value="1"/>
</dbReference>
<dbReference type="PANTHER" id="PTHR30217">
    <property type="entry name" value="PEPTIDASE U32 FAMILY"/>
    <property type="match status" value="1"/>
</dbReference>
<protein>
    <submittedName>
        <fullName evidence="2">Putative protease</fullName>
    </submittedName>
</protein>
<evidence type="ECO:0000259" key="1">
    <source>
        <dbReference type="Pfam" id="PF12392"/>
    </source>
</evidence>
<sequence>MIERKSLELLAPAKNLETGVEAINHGADAVYIGGPAFGARAAAGNPVEDIEKLAAHAHRFSARVYVTFNTILFDHELAEAERLVRQLYEAGADALIVQDMGLLQLDLPPIALHASTQTDNRTPEKVRFLQDAGFSQVVLARELSLAQIREIADQTRVNLEFFIHGALCVSYSGQCYISHAQTGRSANRGECAQLCRLPWTLLDEAGQVLAQDRHLLSLKDMNQTANLRALVEAGISSFKIEGRLKDVSYVKNVTAHYRQQLDRILEDLPDYRRASCGRSEFFFTPQPQKSFNRGFTDYFLNERQTGIGSFLTPKFAGEPAGKVVRFGADWLEIDSPLEFHNGDGISFFNIKDELVGVRINRVAGGRLYPAEPVPGLQAGTAIYRNLDHEFEKLLTGKSAERRIDVDLRLSDTADGFVLTVTDEEGIGATASMTCLKEPARDEARARTTIAEQLCKLGNTMFRAGNIHLDIACGWFIPVSALNALRRQAVEALEAARAAAYVRPAKAMALSPPVRHPEKMLSWQGNVSNQAARSWYLEHGVNEVSDAYECNRETGQVPLMVTKHCLRHDFGACPKQAKGIRPEPWRLVRGQDGYALRFDCKRCEMQVLGELKKVRSKKH</sequence>
<dbReference type="RefSeq" id="WP_091194935.1">
    <property type="nucleotide sequence ID" value="NZ_FOVE01000012.1"/>
</dbReference>
<name>A0A1I5A8G8_9NEIS</name>
<dbReference type="Pfam" id="PF12392">
    <property type="entry name" value="DUF3656"/>
    <property type="match status" value="1"/>
</dbReference>
<dbReference type="OrthoDB" id="9807498at2"/>